<dbReference type="AlphaFoldDB" id="A0A1G6PJH4"/>
<dbReference type="InterPro" id="IPR023614">
    <property type="entry name" value="Porin_dom_sf"/>
</dbReference>
<dbReference type="RefSeq" id="WP_176929077.1">
    <property type="nucleotide sequence ID" value="NZ_FMYQ01000010.1"/>
</dbReference>
<evidence type="ECO:0000256" key="4">
    <source>
        <dbReference type="ARBA" id="ARBA00022452"/>
    </source>
</evidence>
<dbReference type="Gene3D" id="2.40.160.10">
    <property type="entry name" value="Porin"/>
    <property type="match status" value="1"/>
</dbReference>
<evidence type="ECO:0000256" key="9">
    <source>
        <dbReference type="ARBA" id="ARBA00023136"/>
    </source>
</evidence>
<dbReference type="GO" id="GO:0009279">
    <property type="term" value="C:cell outer membrane"/>
    <property type="evidence" value="ECO:0007669"/>
    <property type="project" value="UniProtKB-SubCell"/>
</dbReference>
<keyword evidence="5" id="KW-0812">Transmembrane</keyword>
<evidence type="ECO:0000256" key="3">
    <source>
        <dbReference type="ARBA" id="ARBA00022448"/>
    </source>
</evidence>
<dbReference type="GO" id="GO:0046930">
    <property type="term" value="C:pore complex"/>
    <property type="evidence" value="ECO:0007669"/>
    <property type="project" value="UniProtKB-KW"/>
</dbReference>
<evidence type="ECO:0000259" key="11">
    <source>
        <dbReference type="Pfam" id="PF13609"/>
    </source>
</evidence>
<dbReference type="InterPro" id="IPR050298">
    <property type="entry name" value="Gram-neg_bact_OMP"/>
</dbReference>
<dbReference type="SUPFAM" id="SSF56935">
    <property type="entry name" value="Porins"/>
    <property type="match status" value="1"/>
</dbReference>
<comment type="subunit">
    <text evidence="2">Homotrimer.</text>
</comment>
<evidence type="ECO:0000256" key="10">
    <source>
        <dbReference type="ARBA" id="ARBA00023237"/>
    </source>
</evidence>
<keyword evidence="3" id="KW-0813">Transport</keyword>
<evidence type="ECO:0000256" key="7">
    <source>
        <dbReference type="ARBA" id="ARBA00023065"/>
    </source>
</evidence>
<dbReference type="EMBL" id="FMYQ01000010">
    <property type="protein sequence ID" value="SDC79567.1"/>
    <property type="molecule type" value="Genomic_DNA"/>
</dbReference>
<dbReference type="Pfam" id="PF13609">
    <property type="entry name" value="Porin_4"/>
    <property type="match status" value="1"/>
</dbReference>
<feature type="domain" description="Porin" evidence="11">
    <location>
        <begin position="29"/>
        <end position="354"/>
    </location>
</feature>
<sequence length="385" mass="41301">MSQLIDSECKISKFEQIACIARKIVTASLVILSMAPALARAQSSVTLFGSLDEAIEYLTNSGKTSHSVVQAAAAEIYANAIGLKGVEDLGGGIKAIFRLEGGISPNTGASLQGGRLFGRQAWVGLQNDNNKVVFGRVYTPLYDVIGYLDPLQGSNVSLWSMDGGFVSRMDNAVRYTRTDGPFHENLQYSFGSDGIDAPLNGVAGGEAKSKEYSVAADYTTDQLMAAVVYDYVHGPMTSAQYGMSLYVPSLVPAAPVSPERAERLATALRYTWGGTSVFAGYRHLKTEVQGVDHDSNLYWTGLTERITPAWVATAGVYHERVAGIDARPTLVALQTQYFLSKATGLYANVAKVWNTKLSDMGVDLQTQTSTGAGQLGASIGLFHFF</sequence>
<evidence type="ECO:0000256" key="6">
    <source>
        <dbReference type="ARBA" id="ARBA00022729"/>
    </source>
</evidence>
<gene>
    <name evidence="12" type="ORF">SAMN05421548_110149</name>
</gene>
<dbReference type="InterPro" id="IPR033900">
    <property type="entry name" value="Gram_neg_porin_domain"/>
</dbReference>
<evidence type="ECO:0000256" key="2">
    <source>
        <dbReference type="ARBA" id="ARBA00011233"/>
    </source>
</evidence>
<keyword evidence="4" id="KW-1134">Transmembrane beta strand</keyword>
<dbReference type="PANTHER" id="PTHR34501:SF9">
    <property type="entry name" value="MAJOR OUTER MEMBRANE PROTEIN P.IA"/>
    <property type="match status" value="1"/>
</dbReference>
<proteinExistence type="predicted"/>
<keyword evidence="8" id="KW-0626">Porin</keyword>
<keyword evidence="10" id="KW-0998">Cell outer membrane</keyword>
<evidence type="ECO:0000313" key="13">
    <source>
        <dbReference type="Proteomes" id="UP000198908"/>
    </source>
</evidence>
<keyword evidence="13" id="KW-1185">Reference proteome</keyword>
<evidence type="ECO:0000256" key="1">
    <source>
        <dbReference type="ARBA" id="ARBA00004571"/>
    </source>
</evidence>
<dbReference type="PANTHER" id="PTHR34501">
    <property type="entry name" value="PROTEIN YDDL-RELATED"/>
    <property type="match status" value="1"/>
</dbReference>
<reference evidence="13" key="1">
    <citation type="submission" date="2016-09" db="EMBL/GenBank/DDBJ databases">
        <authorList>
            <person name="Varghese N."/>
            <person name="Submissions S."/>
        </authorList>
    </citation>
    <scope>NUCLEOTIDE SEQUENCE [LARGE SCALE GENOMIC DNA]</scope>
    <source>
        <strain evidence="13">TNe-862</strain>
    </source>
</reference>
<dbReference type="STRING" id="416944.SAMN05421548_110149"/>
<keyword evidence="7" id="KW-0406">Ion transport</keyword>
<comment type="subcellular location">
    <subcellularLocation>
        <location evidence="1">Cell outer membrane</location>
        <topology evidence="1">Multi-pass membrane protein</topology>
    </subcellularLocation>
</comment>
<evidence type="ECO:0000256" key="8">
    <source>
        <dbReference type="ARBA" id="ARBA00023114"/>
    </source>
</evidence>
<evidence type="ECO:0000256" key="5">
    <source>
        <dbReference type="ARBA" id="ARBA00022692"/>
    </source>
</evidence>
<dbReference type="Proteomes" id="UP000198908">
    <property type="component" value="Unassembled WGS sequence"/>
</dbReference>
<dbReference type="GO" id="GO:0006811">
    <property type="term" value="P:monoatomic ion transport"/>
    <property type="evidence" value="ECO:0007669"/>
    <property type="project" value="UniProtKB-KW"/>
</dbReference>
<dbReference type="CDD" id="cd00342">
    <property type="entry name" value="gram_neg_porins"/>
    <property type="match status" value="1"/>
</dbReference>
<keyword evidence="9" id="KW-0472">Membrane</keyword>
<keyword evidence="6" id="KW-0732">Signal</keyword>
<evidence type="ECO:0000313" key="12">
    <source>
        <dbReference type="EMBL" id="SDC79567.1"/>
    </source>
</evidence>
<name>A0A1G6PJH4_9BURK</name>
<accession>A0A1G6PJH4</accession>
<dbReference type="GO" id="GO:0015288">
    <property type="term" value="F:porin activity"/>
    <property type="evidence" value="ECO:0007669"/>
    <property type="project" value="UniProtKB-KW"/>
</dbReference>
<protein>
    <submittedName>
        <fullName evidence="12">Outer membrane protein (Porin)</fullName>
    </submittedName>
</protein>
<organism evidence="12 13">
    <name type="scientific">Paraburkholderia lycopersici</name>
    <dbReference type="NCBI Taxonomy" id="416944"/>
    <lineage>
        <taxon>Bacteria</taxon>
        <taxon>Pseudomonadati</taxon>
        <taxon>Pseudomonadota</taxon>
        <taxon>Betaproteobacteria</taxon>
        <taxon>Burkholderiales</taxon>
        <taxon>Burkholderiaceae</taxon>
        <taxon>Paraburkholderia</taxon>
    </lineage>
</organism>